<proteinExistence type="predicted"/>
<dbReference type="KEGG" id="mlr:MELLADRAFT_87041"/>
<gene>
    <name evidence="1" type="ORF">MELLADRAFT_87041</name>
</gene>
<dbReference type="InParanoid" id="F4R4B2"/>
<dbReference type="Proteomes" id="UP000001072">
    <property type="component" value="Unassembled WGS sequence"/>
</dbReference>
<dbReference type="HOGENOM" id="CLU_038618_0_0_1"/>
<name>F4R4B2_MELLP</name>
<evidence type="ECO:0000313" key="2">
    <source>
        <dbReference type="Proteomes" id="UP000001072"/>
    </source>
</evidence>
<dbReference type="OrthoDB" id="2502018at2759"/>
<dbReference type="GeneID" id="18934378"/>
<dbReference type="RefSeq" id="XP_007403718.1">
    <property type="nucleotide sequence ID" value="XM_007403656.1"/>
</dbReference>
<sequence length="441" mass="50529">MPSVYDHANLSSMPIEVIKMILYWLHRLSLTQQDDENEEFESPWEENQFPRLRKFLKPIEGFPLKLNDMRSLASVDRSFYHKFSALVFESFDIESFPPDESKLTLDEIIKSHSVHIKEIRGRVSFPDQPYGDPRLRSELLLKILKSCPRITDIDIDLDPKPLISTANPETLDSTNNQFPDLFIKPISQLTSLTHLSLSTPHFRQTPYTETFLVELLSNISGLQGFSCSRIEAVHPMPSTDRQACQSQLGIHLASLTHLVELELEKAECLDVSWNQLKWKSSLKALSLTNCGRVSVKVLGGFAELFKSTLTTLTFARTGLYEPDNLTSDPLPTKKFRFKLPELINLEIISSASVRFAKGFEHSKKLSWLSLGNYPLHRHQNLEDLINEQLWPDLKKLELTSSKTYSIRAIEGLEDSCERDGIRLILNVDLVDDDSFEEDDMY</sequence>
<keyword evidence="2" id="KW-1185">Reference proteome</keyword>
<organism evidence="2">
    <name type="scientific">Melampsora larici-populina (strain 98AG31 / pathotype 3-4-7)</name>
    <name type="common">Poplar leaf rust fungus</name>
    <dbReference type="NCBI Taxonomy" id="747676"/>
    <lineage>
        <taxon>Eukaryota</taxon>
        <taxon>Fungi</taxon>
        <taxon>Dikarya</taxon>
        <taxon>Basidiomycota</taxon>
        <taxon>Pucciniomycotina</taxon>
        <taxon>Pucciniomycetes</taxon>
        <taxon>Pucciniales</taxon>
        <taxon>Melampsoraceae</taxon>
        <taxon>Melampsora</taxon>
    </lineage>
</organism>
<dbReference type="InterPro" id="IPR032675">
    <property type="entry name" value="LRR_dom_sf"/>
</dbReference>
<reference evidence="2" key="1">
    <citation type="journal article" date="2011" name="Proc. Natl. Acad. Sci. U.S.A.">
        <title>Obligate biotrophy features unraveled by the genomic analysis of rust fungi.</title>
        <authorList>
            <person name="Duplessis S."/>
            <person name="Cuomo C.A."/>
            <person name="Lin Y.-C."/>
            <person name="Aerts A."/>
            <person name="Tisserant E."/>
            <person name="Veneault-Fourrey C."/>
            <person name="Joly D.L."/>
            <person name="Hacquard S."/>
            <person name="Amselem J."/>
            <person name="Cantarel B.L."/>
            <person name="Chiu R."/>
            <person name="Coutinho P.M."/>
            <person name="Feau N."/>
            <person name="Field M."/>
            <person name="Frey P."/>
            <person name="Gelhaye E."/>
            <person name="Goldberg J."/>
            <person name="Grabherr M.G."/>
            <person name="Kodira C.D."/>
            <person name="Kohler A."/>
            <person name="Kuees U."/>
            <person name="Lindquist E.A."/>
            <person name="Lucas S.M."/>
            <person name="Mago R."/>
            <person name="Mauceli E."/>
            <person name="Morin E."/>
            <person name="Murat C."/>
            <person name="Pangilinan J.L."/>
            <person name="Park R."/>
            <person name="Pearson M."/>
            <person name="Quesneville H."/>
            <person name="Rouhier N."/>
            <person name="Sakthikumar S."/>
            <person name="Salamov A.A."/>
            <person name="Schmutz J."/>
            <person name="Selles B."/>
            <person name="Shapiro H."/>
            <person name="Tanguay P."/>
            <person name="Tuskan G.A."/>
            <person name="Henrissat B."/>
            <person name="Van de Peer Y."/>
            <person name="Rouze P."/>
            <person name="Ellis J.G."/>
            <person name="Dodds P.N."/>
            <person name="Schein J.E."/>
            <person name="Zhong S."/>
            <person name="Hamelin R.C."/>
            <person name="Grigoriev I.V."/>
            <person name="Szabo L.J."/>
            <person name="Martin F."/>
        </authorList>
    </citation>
    <scope>NUCLEOTIDE SEQUENCE [LARGE SCALE GENOMIC DNA]</scope>
    <source>
        <strain evidence="2">98AG31 / pathotype 3-4-7</strain>
    </source>
</reference>
<accession>F4R4B2</accession>
<dbReference type="VEuPathDB" id="FungiDB:MELLADRAFT_87041"/>
<evidence type="ECO:0008006" key="3">
    <source>
        <dbReference type="Google" id="ProtNLM"/>
    </source>
</evidence>
<protein>
    <recommendedName>
        <fullName evidence="3">F-box domain-containing protein</fullName>
    </recommendedName>
</protein>
<dbReference type="EMBL" id="GL883090">
    <property type="protein sequence ID" value="EGG12780.1"/>
    <property type="molecule type" value="Genomic_DNA"/>
</dbReference>
<evidence type="ECO:0000313" key="1">
    <source>
        <dbReference type="EMBL" id="EGG12780.1"/>
    </source>
</evidence>
<dbReference type="AlphaFoldDB" id="F4R4B2"/>
<dbReference type="Gene3D" id="3.80.10.10">
    <property type="entry name" value="Ribonuclease Inhibitor"/>
    <property type="match status" value="1"/>
</dbReference>
<dbReference type="STRING" id="747676.F4R4B2"/>
<dbReference type="SUPFAM" id="SSF52047">
    <property type="entry name" value="RNI-like"/>
    <property type="match status" value="1"/>
</dbReference>